<proteinExistence type="predicted"/>
<organism evidence="1">
    <name type="scientific">uncultured marine thaumarchaeote KM3_15_E05</name>
    <dbReference type="NCBI Taxonomy" id="1456027"/>
    <lineage>
        <taxon>Archaea</taxon>
        <taxon>Nitrososphaerota</taxon>
        <taxon>environmental samples</taxon>
    </lineage>
</organism>
<sequence length="132" mass="15217">MEHKLFLDGTKTKISWVVQTGNQITKEFRVHPPAYASGYKMDVKNEEQSKFIALHAGIYWSIGVYTIKDGDTVNVMCDSKKMYDILSSKHKISDQIINDKIHFINLFIKQRKLVVSYHLIDSDENPASVLIR</sequence>
<protein>
    <submittedName>
        <fullName evidence="1">Uncharacterized protein</fullName>
    </submittedName>
</protein>
<reference evidence="1" key="1">
    <citation type="journal article" date="2014" name="Genome Biol. Evol.">
        <title>Pangenome evidence for extensive interdomain horizontal transfer affecting lineage core and shell genes in uncultured planktonic thaumarchaeota and euryarchaeota.</title>
        <authorList>
            <person name="Deschamps P."/>
            <person name="Zivanovic Y."/>
            <person name="Moreira D."/>
            <person name="Rodriguez-Valera F."/>
            <person name="Lopez-Garcia P."/>
        </authorList>
    </citation>
    <scope>NUCLEOTIDE SEQUENCE</scope>
</reference>
<dbReference type="EMBL" id="KF900663">
    <property type="protein sequence ID" value="AIF02874.1"/>
    <property type="molecule type" value="Genomic_DNA"/>
</dbReference>
<evidence type="ECO:0000313" key="1">
    <source>
        <dbReference type="EMBL" id="AIF02874.1"/>
    </source>
</evidence>
<name>A0A075GGC8_9ARCH</name>
<accession>A0A075GGC8</accession>
<dbReference type="AlphaFoldDB" id="A0A075GGC8"/>